<keyword evidence="5" id="KW-0998">Cell outer membrane</keyword>
<evidence type="ECO:0000256" key="2">
    <source>
        <dbReference type="ARBA" id="ARBA00006275"/>
    </source>
</evidence>
<feature type="domain" description="SusD-like N-terminal" evidence="7">
    <location>
        <begin position="107"/>
        <end position="221"/>
    </location>
</feature>
<evidence type="ECO:0000256" key="1">
    <source>
        <dbReference type="ARBA" id="ARBA00004442"/>
    </source>
</evidence>
<name>A0A0F5JD76_9BACT</name>
<feature type="domain" description="RagB/SusD" evidence="6">
    <location>
        <begin position="314"/>
        <end position="588"/>
    </location>
</feature>
<evidence type="ECO:0008006" key="10">
    <source>
        <dbReference type="Google" id="ProtNLM"/>
    </source>
</evidence>
<gene>
    <name evidence="8" type="ORF">HMPREF1536_03188</name>
</gene>
<keyword evidence="3" id="KW-0732">Signal</keyword>
<dbReference type="EMBL" id="AQHW01000015">
    <property type="protein sequence ID" value="KKB55714.1"/>
    <property type="molecule type" value="Genomic_DNA"/>
</dbReference>
<dbReference type="Pfam" id="PF07980">
    <property type="entry name" value="SusD_RagB"/>
    <property type="match status" value="1"/>
</dbReference>
<dbReference type="InterPro" id="IPR033985">
    <property type="entry name" value="SusD-like_N"/>
</dbReference>
<dbReference type="Proteomes" id="UP000033035">
    <property type="component" value="Unassembled WGS sequence"/>
</dbReference>
<dbReference type="PROSITE" id="PS51257">
    <property type="entry name" value="PROKAR_LIPOPROTEIN"/>
    <property type="match status" value="1"/>
</dbReference>
<comment type="caution">
    <text evidence="8">The sequence shown here is derived from an EMBL/GenBank/DDBJ whole genome shotgun (WGS) entry which is preliminary data.</text>
</comment>
<comment type="subcellular location">
    <subcellularLocation>
        <location evidence="1">Cell outer membrane</location>
    </subcellularLocation>
</comment>
<evidence type="ECO:0000313" key="8">
    <source>
        <dbReference type="EMBL" id="KKB55714.1"/>
    </source>
</evidence>
<proteinExistence type="inferred from homology"/>
<dbReference type="HOGENOM" id="CLU_015553_0_1_10"/>
<keyword evidence="4" id="KW-0472">Membrane</keyword>
<evidence type="ECO:0000313" key="9">
    <source>
        <dbReference type="Proteomes" id="UP000033035"/>
    </source>
</evidence>
<protein>
    <recommendedName>
        <fullName evidence="10">RagB/SusD domain-containing protein</fullName>
    </recommendedName>
</protein>
<evidence type="ECO:0000256" key="4">
    <source>
        <dbReference type="ARBA" id="ARBA00023136"/>
    </source>
</evidence>
<evidence type="ECO:0000259" key="7">
    <source>
        <dbReference type="Pfam" id="PF14322"/>
    </source>
</evidence>
<dbReference type="RefSeq" id="WP_052349760.1">
    <property type="nucleotide sequence ID" value="NZ_AUAE01000008.1"/>
</dbReference>
<dbReference type="STRING" id="1203610.HMPREF1536_03188"/>
<accession>A0A0F5JD76</accession>
<keyword evidence="9" id="KW-1185">Reference proteome</keyword>
<reference evidence="8 9" key="1">
    <citation type="submission" date="2013-04" db="EMBL/GenBank/DDBJ databases">
        <title>The Genome Sequence of Parabacteroides gordonii DSM 23371.</title>
        <authorList>
            <consortium name="The Broad Institute Genomics Platform"/>
            <person name="Earl A."/>
            <person name="Ward D."/>
            <person name="Feldgarden M."/>
            <person name="Gevers D."/>
            <person name="Martens E."/>
            <person name="Sakamoto M."/>
            <person name="Benno Y."/>
            <person name="Suzuki N."/>
            <person name="Matsunaga N."/>
            <person name="Koshihara K."/>
            <person name="Seki M."/>
            <person name="Komiya H."/>
            <person name="Walker B."/>
            <person name="Young S."/>
            <person name="Zeng Q."/>
            <person name="Gargeya S."/>
            <person name="Fitzgerald M."/>
            <person name="Haas B."/>
            <person name="Abouelleil A."/>
            <person name="Allen A.W."/>
            <person name="Alvarado L."/>
            <person name="Arachchi H.M."/>
            <person name="Berlin A.M."/>
            <person name="Chapman S.B."/>
            <person name="Gainer-Dewar J."/>
            <person name="Goldberg J."/>
            <person name="Griggs A."/>
            <person name="Gujja S."/>
            <person name="Hansen M."/>
            <person name="Howarth C."/>
            <person name="Imamovic A."/>
            <person name="Ireland A."/>
            <person name="Larimer J."/>
            <person name="McCowan C."/>
            <person name="Murphy C."/>
            <person name="Pearson M."/>
            <person name="Poon T.W."/>
            <person name="Priest M."/>
            <person name="Roberts A."/>
            <person name="Saif S."/>
            <person name="Shea T."/>
            <person name="Sisk P."/>
            <person name="Sykes S."/>
            <person name="Wortman J."/>
            <person name="Nusbaum C."/>
            <person name="Birren B."/>
        </authorList>
    </citation>
    <scope>NUCLEOTIDE SEQUENCE [LARGE SCALE GENOMIC DNA]</scope>
    <source>
        <strain evidence="8 9">MS-1</strain>
    </source>
</reference>
<dbReference type="InterPro" id="IPR011990">
    <property type="entry name" value="TPR-like_helical_dom_sf"/>
</dbReference>
<comment type="similarity">
    <text evidence="2">Belongs to the SusD family.</text>
</comment>
<evidence type="ECO:0000256" key="3">
    <source>
        <dbReference type="ARBA" id="ARBA00022729"/>
    </source>
</evidence>
<dbReference type="InterPro" id="IPR012944">
    <property type="entry name" value="SusD_RagB_dom"/>
</dbReference>
<dbReference type="Pfam" id="PF14322">
    <property type="entry name" value="SusD-like_3"/>
    <property type="match status" value="1"/>
</dbReference>
<evidence type="ECO:0000259" key="6">
    <source>
        <dbReference type="Pfam" id="PF07980"/>
    </source>
</evidence>
<evidence type="ECO:0000256" key="5">
    <source>
        <dbReference type="ARBA" id="ARBA00023237"/>
    </source>
</evidence>
<dbReference type="AlphaFoldDB" id="A0A0F5JD76"/>
<sequence>MKKIILASIASLPLLFSSCDGLLDKAPLDKIGNDSYWSTSKDLANYTLQFYTVFPSFTGGGAEGGYLGTFGWDANKGSDNMITTNPNDVLNNSRSVVTSKGNGHWEWDKIRSVNFFFDNYSNCKDDINEYGHFLGEAYFFKAYLYFEKVKAYGDVPWFSKTLEMDSPELYAPRVSRTIVVDSILYCLDKSIEYLSPLSEAPGGSNRLSKEAALLFKSRVALFEGTWQKYHKGTVFATANADPDKYFRAAVEAAEELMSPGKYSVGIYSTGKPDEDYAYLMGREDYKPIKEVLLWKDYDKGLNMAHNCLSYLTVGTNNAHVTLDLVSSYLAKNGGVYDYKQAAGQTKGSDYLSLIATECDSRLQQTIWIPGDVMWDNNQYGKNIFQKPYLDNSGEFMNTTGFQLRKGVDPLSDGSGAGFGGASQTGAIIFRYAEVLLNYAEAKYELDGNVDYSKSINLLRQRAGMPDFSTPQNLSAVEKIDYGYPVSDELYEIRRERRVELACEGFRSDDYRRWAAHKLFKGKRPKGYPFKADEWSEPIVTPIDSEGFMDPFQKSIPNGYQFDEKRDYLNCIPTNEITLNPELQQNPGW</sequence>
<dbReference type="Gene3D" id="1.25.40.390">
    <property type="match status" value="1"/>
</dbReference>
<dbReference type="GO" id="GO:0009279">
    <property type="term" value="C:cell outer membrane"/>
    <property type="evidence" value="ECO:0007669"/>
    <property type="project" value="UniProtKB-SubCell"/>
</dbReference>
<dbReference type="SUPFAM" id="SSF48452">
    <property type="entry name" value="TPR-like"/>
    <property type="match status" value="1"/>
</dbReference>
<dbReference type="PATRIC" id="fig|1203610.3.peg.3253"/>
<organism evidence="8 9">
    <name type="scientific">Parabacteroides gordonii MS-1 = DSM 23371</name>
    <dbReference type="NCBI Taxonomy" id="1203610"/>
    <lineage>
        <taxon>Bacteria</taxon>
        <taxon>Pseudomonadati</taxon>
        <taxon>Bacteroidota</taxon>
        <taxon>Bacteroidia</taxon>
        <taxon>Bacteroidales</taxon>
        <taxon>Tannerellaceae</taxon>
        <taxon>Parabacteroides</taxon>
    </lineage>
</organism>